<evidence type="ECO:0000313" key="1">
    <source>
        <dbReference type="EMBL" id="AYV78628.1"/>
    </source>
</evidence>
<organism evidence="1">
    <name type="scientific">Edafosvirus sp</name>
    <dbReference type="NCBI Taxonomy" id="2487765"/>
    <lineage>
        <taxon>Viruses</taxon>
        <taxon>Varidnaviria</taxon>
        <taxon>Bamfordvirae</taxon>
        <taxon>Nucleocytoviricota</taxon>
        <taxon>Megaviricetes</taxon>
        <taxon>Imitervirales</taxon>
        <taxon>Mimiviridae</taxon>
        <taxon>Klosneuvirinae</taxon>
    </lineage>
</organism>
<name>A0A3G4ZUQ3_9VIRU</name>
<sequence>MTDYKTIISELSVLYNDELTMRNKFNDLEKQEKLAGEEKKKLESQLLLFKNNKLVIDTFNKKFCELSVGDYVYFKTSIIPKQCIAVWIKLKIIVLDKVKSYVILDNGTLCHFTSFSIVVNKFIDEQYFVPVIENDELTQKMIKTLIPDTYAIHFLKECDYNHVETFDK</sequence>
<proteinExistence type="predicted"/>
<reference evidence="1" key="1">
    <citation type="submission" date="2018-10" db="EMBL/GenBank/DDBJ databases">
        <title>Hidden diversity of soil giant viruses.</title>
        <authorList>
            <person name="Schulz F."/>
            <person name="Alteio L."/>
            <person name="Goudeau D."/>
            <person name="Ryan E.M."/>
            <person name="Malmstrom R.R."/>
            <person name="Blanchard J."/>
            <person name="Woyke T."/>
        </authorList>
    </citation>
    <scope>NUCLEOTIDE SEQUENCE</scope>
    <source>
        <strain evidence="1">EDV1</strain>
    </source>
</reference>
<dbReference type="EMBL" id="MK072086">
    <property type="protein sequence ID" value="AYV78628.1"/>
    <property type="molecule type" value="Genomic_DNA"/>
</dbReference>
<protein>
    <submittedName>
        <fullName evidence="1">Uncharacterized protein</fullName>
    </submittedName>
</protein>
<accession>A0A3G4ZUQ3</accession>
<gene>
    <name evidence="1" type="ORF">Edafosvirus21_7</name>
</gene>